<dbReference type="Proteomes" id="UP000327013">
    <property type="component" value="Chromosome 1"/>
</dbReference>
<evidence type="ECO:0000259" key="6">
    <source>
        <dbReference type="PROSITE" id="PS50927"/>
    </source>
</evidence>
<dbReference type="Gene3D" id="2.90.10.10">
    <property type="entry name" value="Bulb-type lectin domain"/>
    <property type="match status" value="1"/>
</dbReference>
<evidence type="ECO:0008006" key="9">
    <source>
        <dbReference type="Google" id="ProtNLM"/>
    </source>
</evidence>
<evidence type="ECO:0000256" key="3">
    <source>
        <dbReference type="ARBA" id="ARBA00023180"/>
    </source>
</evidence>
<dbReference type="AlphaFoldDB" id="A0A5N6QG37"/>
<evidence type="ECO:0000256" key="2">
    <source>
        <dbReference type="ARBA" id="ARBA00023157"/>
    </source>
</evidence>
<gene>
    <name evidence="7" type="ORF">FH972_002841</name>
</gene>
<dbReference type="PANTHER" id="PTHR32444:SF128">
    <property type="entry name" value="CURCULIN-LIKE (MANNOSE-BINDING) LECTIN FAMILY PROTEIN"/>
    <property type="match status" value="1"/>
</dbReference>
<feature type="domain" description="Bulb-type lectin" evidence="6">
    <location>
        <begin position="1"/>
        <end position="121"/>
    </location>
</feature>
<evidence type="ECO:0000256" key="1">
    <source>
        <dbReference type="ARBA" id="ARBA00022729"/>
    </source>
</evidence>
<keyword evidence="1" id="KW-0732">Signal</keyword>
<dbReference type="PROSITE" id="PS50927">
    <property type="entry name" value="BULB_LECTIN"/>
    <property type="match status" value="1"/>
</dbReference>
<name>A0A5N6QG37_9ROSI</name>
<evidence type="ECO:0000313" key="8">
    <source>
        <dbReference type="Proteomes" id="UP000327013"/>
    </source>
</evidence>
<dbReference type="OrthoDB" id="76949at2759"/>
<keyword evidence="3" id="KW-0325">Glycoprotein</keyword>
<dbReference type="SMART" id="SM00454">
    <property type="entry name" value="SAM"/>
    <property type="match status" value="1"/>
</dbReference>
<keyword evidence="8" id="KW-1185">Reference proteome</keyword>
<dbReference type="PROSITE" id="PS50105">
    <property type="entry name" value="SAM_DOMAIN"/>
    <property type="match status" value="1"/>
</dbReference>
<dbReference type="InterPro" id="IPR013761">
    <property type="entry name" value="SAM/pointed_sf"/>
</dbReference>
<evidence type="ECO:0000259" key="5">
    <source>
        <dbReference type="PROSITE" id="PS50105"/>
    </source>
</evidence>
<dbReference type="Gene3D" id="1.10.150.50">
    <property type="entry name" value="Transcription Factor, Ets-1"/>
    <property type="match status" value="1"/>
</dbReference>
<dbReference type="FunFam" id="1.10.150.50:FF:000054">
    <property type="entry name" value="Sterile alpha motif domain-containing protein"/>
    <property type="match status" value="1"/>
</dbReference>
<protein>
    <recommendedName>
        <fullName evidence="9">Bulb-type lectin domain-containing protein</fullName>
    </recommendedName>
</protein>
<dbReference type="InterPro" id="IPR001660">
    <property type="entry name" value="SAM"/>
</dbReference>
<dbReference type="InterPro" id="IPR001480">
    <property type="entry name" value="Bulb-type_lectin_dom"/>
</dbReference>
<sequence>MNTMKPGEVLGYSQHLVSNDGEFQLGFNSTDLVGGYLAIWYTNDGYQSKAWIVNRDTPIQASQANLTMDVDGLLKIVHDGEGSPIVLNANEAAPNSIATLENSGNFMVKELDSDGSTKRILWQSFDHPPDTLLPGMKLGINLKTQQKWMLTSWLTDRIPAPGGFSLEWELMENGTGQLVMRHRGDMYWVSGVGSNSGFENIPMTIYYNFSYVSNENESYFSYSTPGRNFSRNKKMYADRVEAESKRSIKDRLNGASIGDNRRRQLTGKRQRQDDKWEHDLYNNDEHQISSHKVGARDLRFKLQKKNLQQVSQSGSLSGVRDLREKLSGVINTQPMNIDSSKPKLEIIRPARKSIVVEAATDVKKATNSAPRKKASQKAGTSVDEFLDSLGLDKYTITFQAEEVDMTALIHMTDDDLKALGIPMGPRKKILLALESRA</sequence>
<dbReference type="SUPFAM" id="SSF51110">
    <property type="entry name" value="alpha-D-mannose-specific plant lectins"/>
    <property type="match status" value="1"/>
</dbReference>
<feature type="region of interest" description="Disordered" evidence="4">
    <location>
        <begin position="249"/>
        <end position="273"/>
    </location>
</feature>
<dbReference type="EMBL" id="CM017321">
    <property type="protein sequence ID" value="KAE7998282.1"/>
    <property type="molecule type" value="Genomic_DNA"/>
</dbReference>
<dbReference type="Pfam" id="PF01453">
    <property type="entry name" value="B_lectin"/>
    <property type="match status" value="1"/>
</dbReference>
<feature type="domain" description="SAM" evidence="5">
    <location>
        <begin position="377"/>
        <end position="431"/>
    </location>
</feature>
<accession>A0A5N6QG37</accession>
<dbReference type="PANTHER" id="PTHR32444">
    <property type="entry name" value="BULB-TYPE LECTIN DOMAIN-CONTAINING PROTEIN"/>
    <property type="match status" value="1"/>
</dbReference>
<evidence type="ECO:0000313" key="7">
    <source>
        <dbReference type="EMBL" id="KAE7998282.1"/>
    </source>
</evidence>
<keyword evidence="2" id="KW-1015">Disulfide bond</keyword>
<reference evidence="7 8" key="1">
    <citation type="submission" date="2019-06" db="EMBL/GenBank/DDBJ databases">
        <title>A chromosomal-level reference genome of Carpinus fangiana (Coryloideae, Betulaceae).</title>
        <authorList>
            <person name="Yang X."/>
            <person name="Wang Z."/>
            <person name="Zhang L."/>
            <person name="Hao G."/>
            <person name="Liu J."/>
            <person name="Yang Y."/>
        </authorList>
    </citation>
    <scope>NUCLEOTIDE SEQUENCE [LARGE SCALE GENOMIC DNA]</scope>
    <source>
        <strain evidence="7">Cfa_2016G</strain>
        <tissue evidence="7">Leaf</tissue>
    </source>
</reference>
<dbReference type="SMART" id="SM00108">
    <property type="entry name" value="B_lectin"/>
    <property type="match status" value="1"/>
</dbReference>
<dbReference type="Pfam" id="PF00536">
    <property type="entry name" value="SAM_1"/>
    <property type="match status" value="1"/>
</dbReference>
<dbReference type="SUPFAM" id="SSF47769">
    <property type="entry name" value="SAM/Pointed domain"/>
    <property type="match status" value="1"/>
</dbReference>
<evidence type="ECO:0000256" key="4">
    <source>
        <dbReference type="SAM" id="MobiDB-lite"/>
    </source>
</evidence>
<organism evidence="7 8">
    <name type="scientific">Carpinus fangiana</name>
    <dbReference type="NCBI Taxonomy" id="176857"/>
    <lineage>
        <taxon>Eukaryota</taxon>
        <taxon>Viridiplantae</taxon>
        <taxon>Streptophyta</taxon>
        <taxon>Embryophyta</taxon>
        <taxon>Tracheophyta</taxon>
        <taxon>Spermatophyta</taxon>
        <taxon>Magnoliopsida</taxon>
        <taxon>eudicotyledons</taxon>
        <taxon>Gunneridae</taxon>
        <taxon>Pentapetalae</taxon>
        <taxon>rosids</taxon>
        <taxon>fabids</taxon>
        <taxon>Fagales</taxon>
        <taxon>Betulaceae</taxon>
        <taxon>Carpinus</taxon>
    </lineage>
</organism>
<dbReference type="InterPro" id="IPR036426">
    <property type="entry name" value="Bulb-type_lectin_dom_sf"/>
</dbReference>
<proteinExistence type="predicted"/>